<keyword evidence="1" id="KW-1133">Transmembrane helix</keyword>
<keyword evidence="1" id="KW-0472">Membrane</keyword>
<feature type="transmembrane region" description="Helical" evidence="1">
    <location>
        <begin position="88"/>
        <end position="107"/>
    </location>
</feature>
<reference evidence="2" key="2">
    <citation type="submission" date="2023-01" db="EMBL/GenBank/DDBJ databases">
        <authorList>
            <person name="Sun Q."/>
            <person name="Evtushenko L."/>
        </authorList>
    </citation>
    <scope>NUCLEOTIDE SEQUENCE</scope>
    <source>
        <strain evidence="2">VKM B-2347</strain>
    </source>
</reference>
<dbReference type="AlphaFoldDB" id="A0A9W6J1F1"/>
<keyword evidence="3" id="KW-1185">Reference proteome</keyword>
<sequence length="124" mass="13436">MMDKSLMKDPSTQLDDLKDAVADLGQRVSEIASSRAQQAKKRANAAAKSVRNSGGQIYEDGVEALQSAGDSAVYYGRRAGTVVRNNPGLTLLGVAIGVGVLAAIIYASQEDDRRWYDKRRTGWF</sequence>
<evidence type="ECO:0000313" key="2">
    <source>
        <dbReference type="EMBL" id="GLK67529.1"/>
    </source>
</evidence>
<reference evidence="2" key="1">
    <citation type="journal article" date="2014" name="Int. J. Syst. Evol. Microbiol.">
        <title>Complete genome sequence of Corynebacterium casei LMG S-19264T (=DSM 44701T), isolated from a smear-ripened cheese.</title>
        <authorList>
            <consortium name="US DOE Joint Genome Institute (JGI-PGF)"/>
            <person name="Walter F."/>
            <person name="Albersmeier A."/>
            <person name="Kalinowski J."/>
            <person name="Ruckert C."/>
        </authorList>
    </citation>
    <scope>NUCLEOTIDE SEQUENCE</scope>
    <source>
        <strain evidence="2">VKM B-2347</strain>
    </source>
</reference>
<evidence type="ECO:0000313" key="3">
    <source>
        <dbReference type="Proteomes" id="UP001143372"/>
    </source>
</evidence>
<comment type="caution">
    <text evidence="2">The sequence shown here is derived from an EMBL/GenBank/DDBJ whole genome shotgun (WGS) entry which is preliminary data.</text>
</comment>
<accession>A0A9W6J1F1</accession>
<evidence type="ECO:0000256" key="1">
    <source>
        <dbReference type="SAM" id="Phobius"/>
    </source>
</evidence>
<name>A0A9W6J1F1_9HYPH</name>
<proteinExistence type="predicted"/>
<organism evidence="2 3">
    <name type="scientific">Hansschlegelia plantiphila</name>
    <dbReference type="NCBI Taxonomy" id="374655"/>
    <lineage>
        <taxon>Bacteria</taxon>
        <taxon>Pseudomonadati</taxon>
        <taxon>Pseudomonadota</taxon>
        <taxon>Alphaproteobacteria</taxon>
        <taxon>Hyphomicrobiales</taxon>
        <taxon>Methylopilaceae</taxon>
        <taxon>Hansschlegelia</taxon>
    </lineage>
</organism>
<keyword evidence="1" id="KW-0812">Transmembrane</keyword>
<dbReference type="Proteomes" id="UP001143372">
    <property type="component" value="Unassembled WGS sequence"/>
</dbReference>
<protein>
    <recommendedName>
        <fullName evidence="4">DUF883 family protein</fullName>
    </recommendedName>
</protein>
<gene>
    <name evidence="2" type="ORF">GCM10008179_11670</name>
</gene>
<dbReference type="EMBL" id="BSFI01000006">
    <property type="protein sequence ID" value="GLK67529.1"/>
    <property type="molecule type" value="Genomic_DNA"/>
</dbReference>
<evidence type="ECO:0008006" key="4">
    <source>
        <dbReference type="Google" id="ProtNLM"/>
    </source>
</evidence>